<proteinExistence type="predicted"/>
<dbReference type="EMBL" id="LHXX01000017">
    <property type="protein sequence ID" value="KXB02364.1"/>
    <property type="molecule type" value="Genomic_DNA"/>
</dbReference>
<comment type="caution">
    <text evidence="1">The sequence shown here is derived from an EMBL/GenBank/DDBJ whole genome shotgun (WGS) entry which is preliminary data.</text>
</comment>
<protein>
    <submittedName>
        <fullName evidence="1">Uncharacterized protein</fullName>
    </submittedName>
</protein>
<name>A0A133V7F7_9EURY</name>
<evidence type="ECO:0000313" key="2">
    <source>
        <dbReference type="Proteomes" id="UP000070400"/>
    </source>
</evidence>
<keyword evidence="2" id="KW-1185">Reference proteome</keyword>
<dbReference type="Proteomes" id="UP000070400">
    <property type="component" value="Unassembled WGS sequence"/>
</dbReference>
<accession>A0A133V7F7</accession>
<sequence length="67" mass="7938">MFKGESEVVDKLRGATDFDSVSSLQEIYKRINLASRNFEELWSKWWKRNSLDPLFEIKFRNDGGKHS</sequence>
<gene>
    <name evidence="1" type="ORF">AKJ43_01930</name>
</gene>
<dbReference type="AlphaFoldDB" id="A0A133V7F7"/>
<evidence type="ECO:0000313" key="1">
    <source>
        <dbReference type="EMBL" id="KXB02364.1"/>
    </source>
</evidence>
<reference evidence="1 2" key="1">
    <citation type="journal article" date="2016" name="Sci. Rep.">
        <title>Metabolic traits of an uncultured archaeal lineage -MSBL1- from brine pools of the Red Sea.</title>
        <authorList>
            <person name="Mwirichia R."/>
            <person name="Alam I."/>
            <person name="Rashid M."/>
            <person name="Vinu M."/>
            <person name="Ba-Alawi W."/>
            <person name="Anthony Kamau A."/>
            <person name="Kamanda Ngugi D."/>
            <person name="Goker M."/>
            <person name="Klenk H.P."/>
            <person name="Bajic V."/>
            <person name="Stingl U."/>
        </authorList>
    </citation>
    <scope>NUCLEOTIDE SEQUENCE [LARGE SCALE GENOMIC DNA]</scope>
    <source>
        <strain evidence="1">SCGC-AAA261D19</strain>
    </source>
</reference>
<organism evidence="1 2">
    <name type="scientific">candidate division MSBL1 archaeon SCGC-AAA261D19</name>
    <dbReference type="NCBI Taxonomy" id="1698273"/>
    <lineage>
        <taxon>Archaea</taxon>
        <taxon>Methanobacteriati</taxon>
        <taxon>Methanobacteriota</taxon>
        <taxon>candidate division MSBL1</taxon>
    </lineage>
</organism>